<proteinExistence type="predicted"/>
<evidence type="ECO:0000256" key="1">
    <source>
        <dbReference type="SAM" id="MobiDB-lite"/>
    </source>
</evidence>
<feature type="compositionally biased region" description="Polar residues" evidence="1">
    <location>
        <begin position="154"/>
        <end position="169"/>
    </location>
</feature>
<feature type="region of interest" description="Disordered" evidence="1">
    <location>
        <begin position="119"/>
        <end position="169"/>
    </location>
</feature>
<comment type="caution">
    <text evidence="2">The sequence shown here is derived from an EMBL/GenBank/DDBJ whole genome shotgun (WGS) entry which is preliminary data.</text>
</comment>
<evidence type="ECO:0000313" key="2">
    <source>
        <dbReference type="EMBL" id="KAJ8890733.1"/>
    </source>
</evidence>
<evidence type="ECO:0000313" key="3">
    <source>
        <dbReference type="Proteomes" id="UP001159363"/>
    </source>
</evidence>
<reference evidence="2 3" key="1">
    <citation type="submission" date="2023-02" db="EMBL/GenBank/DDBJ databases">
        <title>LHISI_Scaffold_Assembly.</title>
        <authorList>
            <person name="Stuart O.P."/>
            <person name="Cleave R."/>
            <person name="Magrath M.J.L."/>
            <person name="Mikheyev A.S."/>
        </authorList>
    </citation>
    <scope>NUCLEOTIDE SEQUENCE [LARGE SCALE GENOMIC DNA]</scope>
    <source>
        <strain evidence="2">Daus_M_001</strain>
        <tissue evidence="2">Leg muscle</tissue>
    </source>
</reference>
<sequence>MPLASGCSRGTPVSPALAFQRYSILKSHLMSCPGMAGTYGSELESPFLKKFAESAGIGLQPSICIAEIDGRQGTSHMRDMRTGNLFQRNRGMISRHPGYISAILPLTYEGRATISATKSRPMLDSPGRGRQFGSSGAGMKGLGKREIPEKTRRPTISSGTIQTCENPVTQPGIESGSPWWEKLGLGCLQNTATRAKPYVPFRFRLRPMLILTSTGVKTLFPNQAIPPTSPRNKELVQNFSRSIPRVKWTLASKVKKGGRDTGDTNTHKCLIAPTRKACSKLCCIFIDQHQTRLTAAVYRVCLNYCNKRRDVIRGIKTNSYIELQGFHILVTRITITTSCVVTFGLETNAPPLESTTTQEFTRLARERERESVIKKELTRSHTLASPPRGRTSRHQTRLWPPSEVLFWQVMHNGTLYITTGPCKTTGNWDTSLAPEPQNKEPPPKRRKAFDRRNEDARRWSIPTTFIRLQSSAFGAMIHVATVRLERPVSELYRHIRCYARTMLCHDAVIRGWEGRVVRLSAKAGFTRCKMSAKLARDADIAR</sequence>
<feature type="region of interest" description="Disordered" evidence="1">
    <location>
        <begin position="428"/>
        <end position="453"/>
    </location>
</feature>
<keyword evidence="3" id="KW-1185">Reference proteome</keyword>
<dbReference type="EMBL" id="JARBHB010000003">
    <property type="protein sequence ID" value="KAJ8890733.1"/>
    <property type="molecule type" value="Genomic_DNA"/>
</dbReference>
<feature type="compositionally biased region" description="Basic and acidic residues" evidence="1">
    <location>
        <begin position="143"/>
        <end position="152"/>
    </location>
</feature>
<organism evidence="2 3">
    <name type="scientific">Dryococelus australis</name>
    <dbReference type="NCBI Taxonomy" id="614101"/>
    <lineage>
        <taxon>Eukaryota</taxon>
        <taxon>Metazoa</taxon>
        <taxon>Ecdysozoa</taxon>
        <taxon>Arthropoda</taxon>
        <taxon>Hexapoda</taxon>
        <taxon>Insecta</taxon>
        <taxon>Pterygota</taxon>
        <taxon>Neoptera</taxon>
        <taxon>Polyneoptera</taxon>
        <taxon>Phasmatodea</taxon>
        <taxon>Verophasmatodea</taxon>
        <taxon>Anareolatae</taxon>
        <taxon>Phasmatidae</taxon>
        <taxon>Eurycanthinae</taxon>
        <taxon>Dryococelus</taxon>
    </lineage>
</organism>
<dbReference type="Proteomes" id="UP001159363">
    <property type="component" value="Chromosome 3"/>
</dbReference>
<gene>
    <name evidence="2" type="ORF">PR048_010242</name>
</gene>
<protein>
    <submittedName>
        <fullName evidence="2">Uncharacterized protein</fullName>
    </submittedName>
</protein>
<accession>A0ABQ9I281</accession>
<name>A0ABQ9I281_9NEOP</name>